<dbReference type="InterPro" id="IPR052917">
    <property type="entry name" value="Stress-Dev_Protein"/>
</dbReference>
<sequence length="167" mass="18146">MGPFAQDQLDAIKARIAQVEFGMLTTSNDAGTLTSRPMTRQQIDAHGDIWFFTSDKAPFTHDLPAHPQVNVSFTDVRDSLYVSIAGSAQLLKDRGKAEELWNPLVKAWFPGGLDDPHLALIKVAIESAEYWDAHASKMAHLFALAKAAVTGERPVAVGEHAKLNGAP</sequence>
<evidence type="ECO:0000313" key="3">
    <source>
        <dbReference type="Proteomes" id="UP001221208"/>
    </source>
</evidence>
<evidence type="ECO:0000259" key="1">
    <source>
        <dbReference type="Pfam" id="PF16242"/>
    </source>
</evidence>
<dbReference type="SUPFAM" id="SSF50475">
    <property type="entry name" value="FMN-binding split barrel"/>
    <property type="match status" value="1"/>
</dbReference>
<organism evidence="2 3">
    <name type="scientific">Janthinobacterium fluminis</name>
    <dbReference type="NCBI Taxonomy" id="2987524"/>
    <lineage>
        <taxon>Bacteria</taxon>
        <taxon>Pseudomonadati</taxon>
        <taxon>Pseudomonadota</taxon>
        <taxon>Betaproteobacteria</taxon>
        <taxon>Burkholderiales</taxon>
        <taxon>Oxalobacteraceae</taxon>
        <taxon>Janthinobacterium</taxon>
    </lineage>
</organism>
<evidence type="ECO:0000313" key="2">
    <source>
        <dbReference type="EMBL" id="MDC8759145.1"/>
    </source>
</evidence>
<dbReference type="PANTHER" id="PTHR34818:SF1">
    <property type="entry name" value="PROTEIN BLI-3"/>
    <property type="match status" value="1"/>
</dbReference>
<name>A0ABT5K3U6_9BURK</name>
<protein>
    <submittedName>
        <fullName evidence="2">Pyridoxamine 5'-phosphate oxidase family protein</fullName>
    </submittedName>
</protein>
<dbReference type="Gene3D" id="2.30.110.10">
    <property type="entry name" value="Electron Transport, Fmn-binding Protein, Chain A"/>
    <property type="match status" value="1"/>
</dbReference>
<comment type="caution">
    <text evidence="2">The sequence shown here is derived from an EMBL/GenBank/DDBJ whole genome shotgun (WGS) entry which is preliminary data.</text>
</comment>
<accession>A0ABT5K3U6</accession>
<reference evidence="2 3" key="1">
    <citation type="submission" date="2022-10" db="EMBL/GenBank/DDBJ databases">
        <title>Janthinobacterium sp. hw3 Genome sequencing.</title>
        <authorList>
            <person name="Park S."/>
        </authorList>
    </citation>
    <scope>NUCLEOTIDE SEQUENCE [LARGE SCALE GENOMIC DNA]</scope>
    <source>
        <strain evidence="3">hw3</strain>
    </source>
</reference>
<dbReference type="InterPro" id="IPR012349">
    <property type="entry name" value="Split_barrel_FMN-bd"/>
</dbReference>
<proteinExistence type="predicted"/>
<feature type="domain" description="General stress protein FMN-binding split barrel" evidence="1">
    <location>
        <begin position="7"/>
        <end position="154"/>
    </location>
</feature>
<keyword evidence="3" id="KW-1185">Reference proteome</keyword>
<dbReference type="InterPro" id="IPR038725">
    <property type="entry name" value="YdaG_split_barrel_FMN-bd"/>
</dbReference>
<dbReference type="PANTHER" id="PTHR34818">
    <property type="entry name" value="PROTEIN BLI-3"/>
    <property type="match status" value="1"/>
</dbReference>
<dbReference type="Proteomes" id="UP001221208">
    <property type="component" value="Unassembled WGS sequence"/>
</dbReference>
<dbReference type="EMBL" id="JAQQXR010000006">
    <property type="protein sequence ID" value="MDC8759145.1"/>
    <property type="molecule type" value="Genomic_DNA"/>
</dbReference>
<gene>
    <name evidence="2" type="ORF">OIK44_16310</name>
</gene>
<dbReference type="RefSeq" id="WP_273672154.1">
    <property type="nucleotide sequence ID" value="NZ_JAQQXR010000006.1"/>
</dbReference>
<dbReference type="Pfam" id="PF16242">
    <property type="entry name" value="Pyrid_ox_like"/>
    <property type="match status" value="1"/>
</dbReference>